<evidence type="ECO:0000256" key="6">
    <source>
        <dbReference type="SAM" id="MobiDB-lite"/>
    </source>
</evidence>
<dbReference type="PROSITE" id="PS50850">
    <property type="entry name" value="MFS"/>
    <property type="match status" value="1"/>
</dbReference>
<reference evidence="9" key="3">
    <citation type="submission" date="2025-09" db="UniProtKB">
        <authorList>
            <consortium name="Ensembl"/>
        </authorList>
    </citation>
    <scope>IDENTIFICATION</scope>
</reference>
<feature type="transmembrane region" description="Helical" evidence="7">
    <location>
        <begin position="277"/>
        <end position="295"/>
    </location>
</feature>
<reference evidence="9" key="2">
    <citation type="submission" date="2025-08" db="UniProtKB">
        <authorList>
            <consortium name="Ensembl"/>
        </authorList>
    </citation>
    <scope>IDENTIFICATION</scope>
</reference>
<dbReference type="Ensembl" id="ENSECRT00000005115.1">
    <property type="protein sequence ID" value="ENSECRP00000005032.1"/>
    <property type="gene ID" value="ENSECRG00000003372.1"/>
</dbReference>
<evidence type="ECO:0000256" key="1">
    <source>
        <dbReference type="ARBA" id="ARBA00004141"/>
    </source>
</evidence>
<feature type="transmembrane region" description="Helical" evidence="7">
    <location>
        <begin position="37"/>
        <end position="57"/>
    </location>
</feature>
<feature type="transmembrane region" description="Helical" evidence="7">
    <location>
        <begin position="240"/>
        <end position="257"/>
    </location>
</feature>
<dbReference type="InterPro" id="IPR036259">
    <property type="entry name" value="MFS_trans_sf"/>
</dbReference>
<evidence type="ECO:0000313" key="9">
    <source>
        <dbReference type="Ensembl" id="ENSECRP00000005032.1"/>
    </source>
</evidence>
<reference evidence="9" key="1">
    <citation type="submission" date="2021-06" db="EMBL/GenBank/DDBJ databases">
        <authorList>
            <consortium name="Wellcome Sanger Institute Data Sharing"/>
        </authorList>
    </citation>
    <scope>NUCLEOTIDE SEQUENCE [LARGE SCALE GENOMIC DNA]</scope>
</reference>
<name>A0A8C4RN47_ERPCA</name>
<dbReference type="GO" id="GO:0016020">
    <property type="term" value="C:membrane"/>
    <property type="evidence" value="ECO:0007669"/>
    <property type="project" value="UniProtKB-SubCell"/>
</dbReference>
<dbReference type="GO" id="GO:0022857">
    <property type="term" value="F:transmembrane transporter activity"/>
    <property type="evidence" value="ECO:0007669"/>
    <property type="project" value="InterPro"/>
</dbReference>
<feature type="transmembrane region" description="Helical" evidence="7">
    <location>
        <begin position="307"/>
        <end position="329"/>
    </location>
</feature>
<feature type="transmembrane region" description="Helical" evidence="7">
    <location>
        <begin position="166"/>
        <end position="187"/>
    </location>
</feature>
<evidence type="ECO:0000256" key="7">
    <source>
        <dbReference type="SAM" id="Phobius"/>
    </source>
</evidence>
<dbReference type="InterPro" id="IPR011701">
    <property type="entry name" value="MFS"/>
</dbReference>
<dbReference type="CDD" id="cd17385">
    <property type="entry name" value="MFS_SLC18B1"/>
    <property type="match status" value="1"/>
</dbReference>
<sequence>MEDDEIEAESRSDSRAGAEDSNGEAAGRKPKLSRKNIFTLVSAASVNFSSMICYSILGPFFPTEAEKKGVNQTVTGLIFGCYALCTLLGSLVLGKYIVQIGAKFMLCAGLFLSGGCTVLFGLLDRVPHGVPFILMCFIVRSIDAVGFAAAMTSSFAIIAKAFPNNIATVLGILEIFTGLGLVLGPPLGGFLYQSFGYEIPFIVLGFVLILMVPLNIYVLPSYDATPSKDSFWRLFTLPKISLLCFLIFSMSSCLGFLDPTMSLFVIEKFHLPTGYVGLVFLGLALSYSLSSPLLGIVSDKMPNTRRWLMVIGGITAALGYCFLGPAPFLHLKSQLWLFVFMLALTGFSIGMTCIPTLPEVVKCAYENGFEDDLSTLGLVSGLYGAVWSFGTFFGPTVGGFLVEKFNFEWAAAAQGGLIFISVLFLGIYYFVEPCFRRPATTSVEENEERAPLLSNHI</sequence>
<keyword evidence="3 7" id="KW-0812">Transmembrane</keyword>
<dbReference type="Proteomes" id="UP000694620">
    <property type="component" value="Chromosome 3"/>
</dbReference>
<dbReference type="SUPFAM" id="SSF103473">
    <property type="entry name" value="MFS general substrate transporter"/>
    <property type="match status" value="1"/>
</dbReference>
<evidence type="ECO:0000256" key="3">
    <source>
        <dbReference type="ARBA" id="ARBA00022692"/>
    </source>
</evidence>
<proteinExistence type="predicted"/>
<accession>A0A8C4RN47</accession>
<evidence type="ECO:0000256" key="2">
    <source>
        <dbReference type="ARBA" id="ARBA00022448"/>
    </source>
</evidence>
<keyword evidence="2" id="KW-0813">Transport</keyword>
<feature type="transmembrane region" description="Helical" evidence="7">
    <location>
        <begin position="129"/>
        <end position="159"/>
    </location>
</feature>
<gene>
    <name evidence="9" type="primary">SLC18B1</name>
    <name evidence="9" type="synonym">LOC114648604</name>
</gene>
<feature type="transmembrane region" description="Helical" evidence="7">
    <location>
        <begin position="375"/>
        <end position="397"/>
    </location>
</feature>
<dbReference type="PANTHER" id="PTHR23506:SF26">
    <property type="entry name" value="MFS-TYPE TRANSPORTER SLC18B1"/>
    <property type="match status" value="1"/>
</dbReference>
<dbReference type="AlphaFoldDB" id="A0A8C4RN47"/>
<evidence type="ECO:0000256" key="5">
    <source>
        <dbReference type="ARBA" id="ARBA00023136"/>
    </source>
</evidence>
<feature type="transmembrane region" description="Helical" evidence="7">
    <location>
        <begin position="77"/>
        <end position="97"/>
    </location>
</feature>
<dbReference type="PANTHER" id="PTHR23506">
    <property type="entry name" value="GH10249P"/>
    <property type="match status" value="1"/>
</dbReference>
<keyword evidence="5 7" id="KW-0472">Membrane</keyword>
<dbReference type="InterPro" id="IPR050930">
    <property type="entry name" value="MFS_Vesicular_Transporter"/>
</dbReference>
<feature type="transmembrane region" description="Helical" evidence="7">
    <location>
        <begin position="104"/>
        <end position="123"/>
    </location>
</feature>
<feature type="transmembrane region" description="Helical" evidence="7">
    <location>
        <begin position="199"/>
        <end position="219"/>
    </location>
</feature>
<keyword evidence="10" id="KW-1185">Reference proteome</keyword>
<evidence type="ECO:0000313" key="10">
    <source>
        <dbReference type="Proteomes" id="UP000694620"/>
    </source>
</evidence>
<evidence type="ECO:0000259" key="8">
    <source>
        <dbReference type="PROSITE" id="PS50850"/>
    </source>
</evidence>
<dbReference type="GeneTree" id="ENSGT00940000156674"/>
<comment type="subcellular location">
    <subcellularLocation>
        <location evidence="1">Membrane</location>
        <topology evidence="1">Multi-pass membrane protein</topology>
    </subcellularLocation>
</comment>
<feature type="domain" description="Major facilitator superfamily (MFS) profile" evidence="8">
    <location>
        <begin position="39"/>
        <end position="433"/>
    </location>
</feature>
<dbReference type="Pfam" id="PF07690">
    <property type="entry name" value="MFS_1"/>
    <property type="match status" value="1"/>
</dbReference>
<keyword evidence="4 7" id="KW-1133">Transmembrane helix</keyword>
<dbReference type="Gene3D" id="1.20.1250.20">
    <property type="entry name" value="MFS general substrate transporter like domains"/>
    <property type="match status" value="2"/>
</dbReference>
<feature type="compositionally biased region" description="Basic and acidic residues" evidence="6">
    <location>
        <begin position="8"/>
        <end position="18"/>
    </location>
</feature>
<feature type="region of interest" description="Disordered" evidence="6">
    <location>
        <begin position="1"/>
        <end position="28"/>
    </location>
</feature>
<evidence type="ECO:0000256" key="4">
    <source>
        <dbReference type="ARBA" id="ARBA00022989"/>
    </source>
</evidence>
<feature type="transmembrane region" description="Helical" evidence="7">
    <location>
        <begin position="335"/>
        <end position="354"/>
    </location>
</feature>
<feature type="transmembrane region" description="Helical" evidence="7">
    <location>
        <begin position="409"/>
        <end position="431"/>
    </location>
</feature>
<protein>
    <submittedName>
        <fullName evidence="9">Solute carrier family 18 member B1</fullName>
    </submittedName>
</protein>
<organism evidence="9 10">
    <name type="scientific">Erpetoichthys calabaricus</name>
    <name type="common">Rope fish</name>
    <name type="synonym">Calamoichthys calabaricus</name>
    <dbReference type="NCBI Taxonomy" id="27687"/>
    <lineage>
        <taxon>Eukaryota</taxon>
        <taxon>Metazoa</taxon>
        <taxon>Chordata</taxon>
        <taxon>Craniata</taxon>
        <taxon>Vertebrata</taxon>
        <taxon>Euteleostomi</taxon>
        <taxon>Actinopterygii</taxon>
        <taxon>Polypteriformes</taxon>
        <taxon>Polypteridae</taxon>
        <taxon>Erpetoichthys</taxon>
    </lineage>
</organism>
<dbReference type="InterPro" id="IPR020846">
    <property type="entry name" value="MFS_dom"/>
</dbReference>